<name>A0ABV5AK41_9BACL</name>
<dbReference type="Proteomes" id="UP001579974">
    <property type="component" value="Unassembled WGS sequence"/>
</dbReference>
<organism evidence="1 2">
    <name type="scientific">Alicyclobacillus fastidiosus</name>
    <dbReference type="NCBI Taxonomy" id="392011"/>
    <lineage>
        <taxon>Bacteria</taxon>
        <taxon>Bacillati</taxon>
        <taxon>Bacillota</taxon>
        <taxon>Bacilli</taxon>
        <taxon>Bacillales</taxon>
        <taxon>Alicyclobacillaceae</taxon>
        <taxon>Alicyclobacillus</taxon>
    </lineage>
</organism>
<keyword evidence="2" id="KW-1185">Reference proteome</keyword>
<accession>A0ABV5AK41</accession>
<proteinExistence type="predicted"/>
<protein>
    <submittedName>
        <fullName evidence="1">Uncharacterized protein</fullName>
    </submittedName>
</protein>
<comment type="caution">
    <text evidence="1">The sequence shown here is derived from an EMBL/GenBank/DDBJ whole genome shotgun (WGS) entry which is preliminary data.</text>
</comment>
<sequence>MITQFFIGTFKVGIGIGAAAIAGWLGPDILDLLPIDPDPITKLLTPDNIQHIFGQEEKDVYSFHD</sequence>
<evidence type="ECO:0000313" key="1">
    <source>
        <dbReference type="EMBL" id="MFB5192635.1"/>
    </source>
</evidence>
<gene>
    <name evidence="1" type="ORF">KKP3000_001844</name>
</gene>
<reference evidence="1 2" key="1">
    <citation type="journal article" date="2024" name="Int. J. Mol. Sci.">
        <title>Exploration of Alicyclobacillus spp. Genome in Search of Antibiotic Resistance.</title>
        <authorList>
            <person name="Bucka-Kolendo J."/>
            <person name="Kiousi D.E."/>
            <person name="Dekowska A."/>
            <person name="Mikolajczuk-Szczyrba A."/>
            <person name="Karadedos D.M."/>
            <person name="Michael P."/>
            <person name="Galanis A."/>
            <person name="Sokolowska B."/>
        </authorList>
    </citation>
    <scope>NUCLEOTIDE SEQUENCE [LARGE SCALE GENOMIC DNA]</scope>
    <source>
        <strain evidence="1 2">KKP 3000</strain>
    </source>
</reference>
<evidence type="ECO:0000313" key="2">
    <source>
        <dbReference type="Proteomes" id="UP001579974"/>
    </source>
</evidence>
<dbReference type="RefSeq" id="WP_275475900.1">
    <property type="nucleotide sequence ID" value="NZ_CP162940.1"/>
</dbReference>
<dbReference type="EMBL" id="JBDXSU010000025">
    <property type="protein sequence ID" value="MFB5192635.1"/>
    <property type="molecule type" value="Genomic_DNA"/>
</dbReference>